<dbReference type="InterPro" id="IPR023214">
    <property type="entry name" value="HAD_sf"/>
</dbReference>
<organism evidence="1 2">
    <name type="scientific">Mediterraneibacter gnavus</name>
    <name type="common">Ruminococcus gnavus</name>
    <dbReference type="NCBI Taxonomy" id="33038"/>
    <lineage>
        <taxon>Bacteria</taxon>
        <taxon>Bacillati</taxon>
        <taxon>Bacillota</taxon>
        <taxon>Clostridia</taxon>
        <taxon>Lachnospirales</taxon>
        <taxon>Lachnospiraceae</taxon>
        <taxon>Mediterraneibacter</taxon>
    </lineage>
</organism>
<dbReference type="GO" id="GO:0008967">
    <property type="term" value="F:phosphoglycolate phosphatase activity"/>
    <property type="evidence" value="ECO:0007669"/>
    <property type="project" value="TreeGrafter"/>
</dbReference>
<dbReference type="InterPro" id="IPR006439">
    <property type="entry name" value="HAD-SF_hydro_IA"/>
</dbReference>
<dbReference type="EMBL" id="JAQMLA010000006">
    <property type="protein sequence ID" value="MDB8685673.1"/>
    <property type="molecule type" value="Genomic_DNA"/>
</dbReference>
<comment type="caution">
    <text evidence="1">The sequence shown here is derived from an EMBL/GenBank/DDBJ whole genome shotgun (WGS) entry which is preliminary data.</text>
</comment>
<dbReference type="AlphaFoldDB" id="A0AAW6DAM6"/>
<gene>
    <name evidence="1" type="ORF">PNW85_03145</name>
</gene>
<evidence type="ECO:0000313" key="2">
    <source>
        <dbReference type="Proteomes" id="UP001212160"/>
    </source>
</evidence>
<keyword evidence="1" id="KW-0378">Hydrolase</keyword>
<dbReference type="Gene3D" id="1.10.150.240">
    <property type="entry name" value="Putative phosphatase, domain 2"/>
    <property type="match status" value="1"/>
</dbReference>
<dbReference type="RefSeq" id="WP_272107582.1">
    <property type="nucleotide sequence ID" value="NZ_JAQMLA010000006.1"/>
</dbReference>
<evidence type="ECO:0000313" key="1">
    <source>
        <dbReference type="EMBL" id="MDB8685673.1"/>
    </source>
</evidence>
<dbReference type="SFLD" id="SFLDS00003">
    <property type="entry name" value="Haloacid_Dehalogenase"/>
    <property type="match status" value="1"/>
</dbReference>
<dbReference type="InterPro" id="IPR036412">
    <property type="entry name" value="HAD-like_sf"/>
</dbReference>
<dbReference type="Proteomes" id="UP001212160">
    <property type="component" value="Unassembled WGS sequence"/>
</dbReference>
<dbReference type="InterPro" id="IPR041492">
    <property type="entry name" value="HAD_2"/>
</dbReference>
<name>A0AAW6DAM6_MEDGN</name>
<dbReference type="GO" id="GO:0006281">
    <property type="term" value="P:DNA repair"/>
    <property type="evidence" value="ECO:0007669"/>
    <property type="project" value="TreeGrafter"/>
</dbReference>
<dbReference type="InterPro" id="IPR023198">
    <property type="entry name" value="PGP-like_dom2"/>
</dbReference>
<dbReference type="Pfam" id="PF13419">
    <property type="entry name" value="HAD_2"/>
    <property type="match status" value="1"/>
</dbReference>
<dbReference type="Gene3D" id="3.40.50.1000">
    <property type="entry name" value="HAD superfamily/HAD-like"/>
    <property type="match status" value="1"/>
</dbReference>
<dbReference type="SFLD" id="SFLDG01129">
    <property type="entry name" value="C1.5:_HAD__Beta-PGM__Phosphata"/>
    <property type="match status" value="1"/>
</dbReference>
<protein>
    <submittedName>
        <fullName evidence="1">HAD family hydrolase</fullName>
    </submittedName>
</protein>
<dbReference type="InterPro" id="IPR050155">
    <property type="entry name" value="HAD-like_hydrolase_sf"/>
</dbReference>
<accession>A0AAW6DAM6</accession>
<dbReference type="SUPFAM" id="SSF56784">
    <property type="entry name" value="HAD-like"/>
    <property type="match status" value="1"/>
</dbReference>
<proteinExistence type="predicted"/>
<dbReference type="PANTHER" id="PTHR43434">
    <property type="entry name" value="PHOSPHOGLYCOLATE PHOSPHATASE"/>
    <property type="match status" value="1"/>
</dbReference>
<dbReference type="PANTHER" id="PTHR43434:SF1">
    <property type="entry name" value="PHOSPHOGLYCOLATE PHOSPHATASE"/>
    <property type="match status" value="1"/>
</dbReference>
<sequence length="222" mass="24660">MKAMILDVDGTLWDTTGVVAEAWMQAASELMIPPDTPITADRLKQEFGKPMDEIAANLFPALSESQRALVMESCCEYEEFYLENAREPLLFDGVKETILTLSQNYAVCIVSNCQKGYIELFLKKTGLENAITDFECFGNTGLSKGENIRLLMERAQITDAVYVGDTKGDADACTFAGIPFIFAEYGFGSPTHYAHKITRFPELLEYPFLKSIGALSAPILFF</sequence>
<reference evidence="1" key="1">
    <citation type="submission" date="2023-01" db="EMBL/GenBank/DDBJ databases">
        <title>Human gut microbiome strain richness.</title>
        <authorList>
            <person name="Chen-Liaw A."/>
        </authorList>
    </citation>
    <scope>NUCLEOTIDE SEQUENCE</scope>
    <source>
        <strain evidence="1">RTP21484st1_H11_RTP21484_190118</strain>
    </source>
</reference>
<dbReference type="NCBIfam" id="TIGR01549">
    <property type="entry name" value="HAD-SF-IA-v1"/>
    <property type="match status" value="1"/>
</dbReference>